<name>A0A818C7T3_9BILA</name>
<organism evidence="2 4">
    <name type="scientific">Rotaria socialis</name>
    <dbReference type="NCBI Taxonomy" id="392032"/>
    <lineage>
        <taxon>Eukaryota</taxon>
        <taxon>Metazoa</taxon>
        <taxon>Spiralia</taxon>
        <taxon>Gnathifera</taxon>
        <taxon>Rotifera</taxon>
        <taxon>Eurotatoria</taxon>
        <taxon>Bdelloidea</taxon>
        <taxon>Philodinida</taxon>
        <taxon>Philodinidae</taxon>
        <taxon>Rotaria</taxon>
    </lineage>
</organism>
<dbReference type="PANTHER" id="PTHR16537:SF1">
    <property type="entry name" value="PROTEIN ZNRD2"/>
    <property type="match status" value="1"/>
</dbReference>
<feature type="region of interest" description="Disordered" evidence="1">
    <location>
        <begin position="91"/>
        <end position="152"/>
    </location>
</feature>
<protein>
    <recommendedName>
        <fullName evidence="5">Sjoegren syndrome/scleroderma autoantigen 1</fullName>
    </recommendedName>
</protein>
<evidence type="ECO:0000313" key="2">
    <source>
        <dbReference type="EMBL" id="CAF3427430.1"/>
    </source>
</evidence>
<accession>A0A818C7T3</accession>
<proteinExistence type="predicted"/>
<dbReference type="AlphaFoldDB" id="A0A818C7T3"/>
<dbReference type="Proteomes" id="UP000663851">
    <property type="component" value="Unassembled WGS sequence"/>
</dbReference>
<dbReference type="PANTHER" id="PTHR16537">
    <property type="entry name" value="SJOEGREN SYNDROME/SCLERODERMA AUTOANTIGEN 1"/>
    <property type="match status" value="1"/>
</dbReference>
<comment type="caution">
    <text evidence="2">The sequence shown here is derived from an EMBL/GenBank/DDBJ whole genome shotgun (WGS) entry which is preliminary data.</text>
</comment>
<evidence type="ECO:0000313" key="3">
    <source>
        <dbReference type="EMBL" id="CAF4486259.1"/>
    </source>
</evidence>
<dbReference type="InterPro" id="IPR051888">
    <property type="entry name" value="UPF0148_domain"/>
</dbReference>
<evidence type="ECO:0008006" key="5">
    <source>
        <dbReference type="Google" id="ProtNLM"/>
    </source>
</evidence>
<sequence>MNDKQTNGHASLQNGSEEDFEFMNELPKEDPVIIERRRVRNNEITKKLGAYLLKGYCMLSDACPECDCILLRTPDRTLLCVGCSEVDAQNASNNKETAAAAATTTTTTAENEQRLTSAQSFNKNKDRVKRSKKRSKKASTSYEGDDGSNDNKNYSIHLENKLKWAVDELSKSQSPSRINAMCTVIVKLTESIKALKEYEITSAQN</sequence>
<dbReference type="Proteomes" id="UP000663833">
    <property type="component" value="Unassembled WGS sequence"/>
</dbReference>
<evidence type="ECO:0000313" key="4">
    <source>
        <dbReference type="Proteomes" id="UP000663833"/>
    </source>
</evidence>
<feature type="compositionally biased region" description="Low complexity" evidence="1">
    <location>
        <begin position="97"/>
        <end position="109"/>
    </location>
</feature>
<dbReference type="InterPro" id="IPR009563">
    <property type="entry name" value="SSSCA1"/>
</dbReference>
<dbReference type="EMBL" id="CAJOBO010003256">
    <property type="protein sequence ID" value="CAF4486259.1"/>
    <property type="molecule type" value="Genomic_DNA"/>
</dbReference>
<reference evidence="2" key="1">
    <citation type="submission" date="2021-02" db="EMBL/GenBank/DDBJ databases">
        <authorList>
            <person name="Nowell W R."/>
        </authorList>
    </citation>
    <scope>NUCLEOTIDE SEQUENCE</scope>
</reference>
<evidence type="ECO:0000256" key="1">
    <source>
        <dbReference type="SAM" id="MobiDB-lite"/>
    </source>
</evidence>
<dbReference type="EMBL" id="CAJNYD010002543">
    <property type="protein sequence ID" value="CAF3427430.1"/>
    <property type="molecule type" value="Genomic_DNA"/>
</dbReference>
<gene>
    <name evidence="3" type="ORF">HFQ381_LOCUS26669</name>
    <name evidence="2" type="ORF">LUA448_LOCUS20029</name>
</gene>
<dbReference type="Pfam" id="PF06677">
    <property type="entry name" value="Auto_anti-p27"/>
    <property type="match status" value="1"/>
</dbReference>
<feature type="compositionally biased region" description="Basic residues" evidence="1">
    <location>
        <begin position="126"/>
        <end position="137"/>
    </location>
</feature>